<dbReference type="Proteomes" id="UP000199041">
    <property type="component" value="Unassembled WGS sequence"/>
</dbReference>
<evidence type="ECO:0000313" key="7">
    <source>
        <dbReference type="EMBL" id="SEA62021.1"/>
    </source>
</evidence>
<keyword evidence="3" id="KW-0574">Periplasm</keyword>
<dbReference type="GO" id="GO:0016829">
    <property type="term" value="F:lyase activity"/>
    <property type="evidence" value="ECO:0007669"/>
    <property type="project" value="UniProtKB-KW"/>
</dbReference>
<accession>A0A1H4CNI3</accession>
<dbReference type="PANTHER" id="PTHR39210:SF1">
    <property type="entry name" value="HEPARIN-SULFATE LYASE"/>
    <property type="match status" value="1"/>
</dbReference>
<gene>
    <name evidence="7" type="ORF">SAMN05192529_1348</name>
</gene>
<evidence type="ECO:0000256" key="2">
    <source>
        <dbReference type="ARBA" id="ARBA00022729"/>
    </source>
</evidence>
<feature type="domain" description="Heparinase II/III-like C-terminal" evidence="5">
    <location>
        <begin position="312"/>
        <end position="470"/>
    </location>
</feature>
<dbReference type="Pfam" id="PF16889">
    <property type="entry name" value="Hepar_II_III_N"/>
    <property type="match status" value="1"/>
</dbReference>
<dbReference type="Pfam" id="PF07940">
    <property type="entry name" value="Hepar_II_III_C"/>
    <property type="match status" value="1"/>
</dbReference>
<evidence type="ECO:0000259" key="5">
    <source>
        <dbReference type="Pfam" id="PF07940"/>
    </source>
</evidence>
<protein>
    <submittedName>
        <fullName evidence="7">Heparinase II/III N-terminus</fullName>
    </submittedName>
</protein>
<dbReference type="InterPro" id="IPR012480">
    <property type="entry name" value="Hepar_II_III_C"/>
</dbReference>
<evidence type="ECO:0000256" key="3">
    <source>
        <dbReference type="ARBA" id="ARBA00022764"/>
    </source>
</evidence>
<keyword evidence="8" id="KW-1185">Reference proteome</keyword>
<comment type="subcellular location">
    <subcellularLocation>
        <location evidence="1">Periplasm</location>
    </subcellularLocation>
</comment>
<dbReference type="SUPFAM" id="SSF48230">
    <property type="entry name" value="Chondroitin AC/alginate lyase"/>
    <property type="match status" value="1"/>
</dbReference>
<dbReference type="Gene3D" id="2.70.98.70">
    <property type="match status" value="1"/>
</dbReference>
<sequence>MLNKVHIVARVLRTLRFLKFKQIQYQIIYRLSKAKDLSAYNGKYDESRITLLDFSVQPPVYKTVLDADRNHFVFLNLEKKFDKSIEWGFDEFGKLWNYNLQYCHFVFQEDISKSKKESWLSDLYFLLDDGQLELESYPASLRSINVIRLINREPSIFNDNLLRYLHAELDFLSNRLEYHLLANHLLENLFALLMGGAFFGEIKWINKATRLLKAQLEEQILPDGGHFELSPMYHQIILFRLLELIDWYKEWPDGDEVFEYYLRDKAERMVSWLKQISFVNGEIPYFNDSTSGISFSTDWLLDYSAKLGIILRADFQLRESGYRVYNTVNYECRVDVGQIGASYQPGHAHADTLSFVLNVAGRPFLIDPGISTYIKGRQRLLERSTHMHNTVVVDGINSSEVYGAFRVGRRAIACDVEEYLTPGIAHLSAYHNGYLFKGIKHKRAWEFSENLILIHDIVESSKESEARVNLIFSHEIGTRILKINDVLYFDNLKIEFSENLGIALIEIDCPIGYNLFEKAIKAEVIFKKELLTKIELKR</sequence>
<dbReference type="InterPro" id="IPR031680">
    <property type="entry name" value="Hepar_II_III_N"/>
</dbReference>
<proteinExistence type="predicted"/>
<dbReference type="AlphaFoldDB" id="A0A1H4CNI3"/>
<feature type="domain" description="Heparin-sulfate lyase N-terminal" evidence="6">
    <location>
        <begin position="155"/>
        <end position="291"/>
    </location>
</feature>
<keyword evidence="4" id="KW-0456">Lyase</keyword>
<evidence type="ECO:0000256" key="1">
    <source>
        <dbReference type="ARBA" id="ARBA00004418"/>
    </source>
</evidence>
<dbReference type="Gene3D" id="1.50.10.100">
    <property type="entry name" value="Chondroitin AC/alginate lyase"/>
    <property type="match status" value="1"/>
</dbReference>
<dbReference type="InterPro" id="IPR008929">
    <property type="entry name" value="Chondroitin_lyas"/>
</dbReference>
<dbReference type="STRING" id="551991.SAMN05192529_1348"/>
<organism evidence="7 8">
    <name type="scientific">Arachidicoccus rhizosphaerae</name>
    <dbReference type="NCBI Taxonomy" id="551991"/>
    <lineage>
        <taxon>Bacteria</taxon>
        <taxon>Pseudomonadati</taxon>
        <taxon>Bacteroidota</taxon>
        <taxon>Chitinophagia</taxon>
        <taxon>Chitinophagales</taxon>
        <taxon>Chitinophagaceae</taxon>
        <taxon>Arachidicoccus</taxon>
    </lineage>
</organism>
<dbReference type="OrthoDB" id="7335480at2"/>
<dbReference type="PANTHER" id="PTHR39210">
    <property type="entry name" value="HEPARIN-SULFATE LYASE"/>
    <property type="match status" value="1"/>
</dbReference>
<evidence type="ECO:0000259" key="6">
    <source>
        <dbReference type="Pfam" id="PF16889"/>
    </source>
</evidence>
<keyword evidence="2" id="KW-0732">Signal</keyword>
<reference evidence="7 8" key="1">
    <citation type="submission" date="2016-10" db="EMBL/GenBank/DDBJ databases">
        <authorList>
            <person name="de Groot N.N."/>
        </authorList>
    </citation>
    <scope>NUCLEOTIDE SEQUENCE [LARGE SCALE GENOMIC DNA]</scope>
    <source>
        <strain evidence="7 8">Vu-144</strain>
    </source>
</reference>
<dbReference type="GO" id="GO:0042597">
    <property type="term" value="C:periplasmic space"/>
    <property type="evidence" value="ECO:0007669"/>
    <property type="project" value="UniProtKB-SubCell"/>
</dbReference>
<dbReference type="RefSeq" id="WP_091401194.1">
    <property type="nucleotide sequence ID" value="NZ_FNQY01000034.1"/>
</dbReference>
<name>A0A1H4CNI3_9BACT</name>
<dbReference type="EMBL" id="FNQY01000034">
    <property type="protein sequence ID" value="SEA62021.1"/>
    <property type="molecule type" value="Genomic_DNA"/>
</dbReference>
<evidence type="ECO:0000256" key="4">
    <source>
        <dbReference type="ARBA" id="ARBA00023239"/>
    </source>
</evidence>
<evidence type="ECO:0000313" key="8">
    <source>
        <dbReference type="Proteomes" id="UP000199041"/>
    </source>
</evidence>